<accession>A0A0Q2SGC9</accession>
<comment type="caution">
    <text evidence="2">The sequence shown here is derived from an EMBL/GenBank/DDBJ whole genome shotgun (WGS) entry which is preliminary data.</text>
</comment>
<gene>
    <name evidence="2" type="ORF">AMR76_06220</name>
</gene>
<evidence type="ECO:0008006" key="4">
    <source>
        <dbReference type="Google" id="ProtNLM"/>
    </source>
</evidence>
<keyword evidence="1" id="KW-0472">Membrane</keyword>
<protein>
    <recommendedName>
        <fullName evidence="4">3-phosphoshikimate 1-carboxyvinyltransferase</fullName>
    </recommendedName>
</protein>
<dbReference type="Proteomes" id="UP000051221">
    <property type="component" value="Unassembled WGS sequence"/>
</dbReference>
<reference evidence="2 3" key="1">
    <citation type="submission" date="2015-08" db="EMBL/GenBank/DDBJ databases">
        <title>Antibacterial properties of a collection of Vibrionaceae strains.</title>
        <authorList>
            <person name="Giubergia S."/>
        </authorList>
    </citation>
    <scope>NUCLEOTIDE SEQUENCE [LARGE SCALE GENOMIC DNA]</scope>
    <source>
        <strain evidence="2 3">S0821</strain>
    </source>
</reference>
<keyword evidence="3" id="KW-1185">Reference proteome</keyword>
<evidence type="ECO:0000256" key="1">
    <source>
        <dbReference type="SAM" id="Phobius"/>
    </source>
</evidence>
<keyword evidence="1" id="KW-1133">Transmembrane helix</keyword>
<feature type="transmembrane region" description="Helical" evidence="1">
    <location>
        <begin position="83"/>
        <end position="110"/>
    </location>
</feature>
<dbReference type="InParanoid" id="A0A0Q2SGC9"/>
<evidence type="ECO:0000313" key="2">
    <source>
        <dbReference type="EMBL" id="KQH86683.1"/>
    </source>
</evidence>
<dbReference type="OMA" id="SLGIWDW"/>
<dbReference type="OrthoDB" id="6264467at2"/>
<name>A0A0Q2SGC9_VIBFU</name>
<dbReference type="RefSeq" id="WP_014257462.1">
    <property type="nucleotide sequence ID" value="NZ_CAWQRI010000073.1"/>
</dbReference>
<keyword evidence="1" id="KW-0812">Transmembrane</keyword>
<organism evidence="2 3">
    <name type="scientific">Vibrio furnissii</name>
    <dbReference type="NCBI Taxonomy" id="29494"/>
    <lineage>
        <taxon>Bacteria</taxon>
        <taxon>Pseudomonadati</taxon>
        <taxon>Pseudomonadota</taxon>
        <taxon>Gammaproteobacteria</taxon>
        <taxon>Vibrionales</taxon>
        <taxon>Vibrionaceae</taxon>
        <taxon>Vibrio</taxon>
    </lineage>
</organism>
<dbReference type="EMBL" id="LKHS01000005">
    <property type="protein sequence ID" value="KQH86683.1"/>
    <property type="molecule type" value="Genomic_DNA"/>
</dbReference>
<proteinExistence type="predicted"/>
<evidence type="ECO:0000313" key="3">
    <source>
        <dbReference type="Proteomes" id="UP000051221"/>
    </source>
</evidence>
<sequence length="135" mass="15462">MSTPVKENKTVTQFYHALDEQVAAELTDTQKQAIEHAIKSVGLVHRHGVDVRKSLPWFGKRYYLVLLMGRDRRHQLRPSESKWANFVVTSLMIVGLLALLGLSFLALYLIKSAMGIDIFPNYSLGIWDWFKGLMQ</sequence>
<dbReference type="AlphaFoldDB" id="A0A0Q2SGC9"/>